<sequence>MVSRERFVVHLPVAADDLVAAQGLARAITRALGFLSDVDRGGTTVSREDAQSVRHWVFCDRPLTPGRRCTRPADHHDDCTPHPTTPPTRHPR</sequence>
<proteinExistence type="predicted"/>
<dbReference type="STRING" id="121616.GA0070216_103450"/>
<organism evidence="2 3">
    <name type="scientific">Micromonospora matsumotoense</name>
    <dbReference type="NCBI Taxonomy" id="121616"/>
    <lineage>
        <taxon>Bacteria</taxon>
        <taxon>Bacillati</taxon>
        <taxon>Actinomycetota</taxon>
        <taxon>Actinomycetes</taxon>
        <taxon>Micromonosporales</taxon>
        <taxon>Micromonosporaceae</taxon>
        <taxon>Micromonospora</taxon>
    </lineage>
</organism>
<dbReference type="EMBL" id="FMCU01000003">
    <property type="protein sequence ID" value="SCE97288.1"/>
    <property type="molecule type" value="Genomic_DNA"/>
</dbReference>
<gene>
    <name evidence="2" type="ORF">GA0070216_103450</name>
</gene>
<reference evidence="3" key="1">
    <citation type="submission" date="2016-06" db="EMBL/GenBank/DDBJ databases">
        <authorList>
            <person name="Varghese N."/>
            <person name="Submissions Spin"/>
        </authorList>
    </citation>
    <scope>NUCLEOTIDE SEQUENCE [LARGE SCALE GENOMIC DNA]</scope>
    <source>
        <strain evidence="3">DSM 44100</strain>
    </source>
</reference>
<accession>A0A1C4WM97</accession>
<dbReference type="Proteomes" id="UP000198797">
    <property type="component" value="Unassembled WGS sequence"/>
</dbReference>
<keyword evidence="3" id="KW-1185">Reference proteome</keyword>
<protein>
    <submittedName>
        <fullName evidence="2">Uncharacterized protein</fullName>
    </submittedName>
</protein>
<evidence type="ECO:0000313" key="3">
    <source>
        <dbReference type="Proteomes" id="UP000198797"/>
    </source>
</evidence>
<feature type="compositionally biased region" description="Basic and acidic residues" evidence="1">
    <location>
        <begin position="71"/>
        <end position="80"/>
    </location>
</feature>
<evidence type="ECO:0000256" key="1">
    <source>
        <dbReference type="SAM" id="MobiDB-lite"/>
    </source>
</evidence>
<evidence type="ECO:0000313" key="2">
    <source>
        <dbReference type="EMBL" id="SCE97288.1"/>
    </source>
</evidence>
<feature type="region of interest" description="Disordered" evidence="1">
    <location>
        <begin position="66"/>
        <end position="92"/>
    </location>
</feature>
<dbReference type="AlphaFoldDB" id="A0A1C4WM97"/>
<feature type="compositionally biased region" description="Pro residues" evidence="1">
    <location>
        <begin position="83"/>
        <end position="92"/>
    </location>
</feature>
<name>A0A1C4WM97_9ACTN</name>